<dbReference type="Pfam" id="PF01814">
    <property type="entry name" value="Hemerythrin"/>
    <property type="match status" value="1"/>
</dbReference>
<accession>A0A7X6DG54</accession>
<reference evidence="2 3" key="1">
    <citation type="journal article" date="2020" name="Nature">
        <title>Bacterial chemolithoautotrophy via manganese oxidation.</title>
        <authorList>
            <person name="Yu H."/>
            <person name="Leadbetter J.R."/>
        </authorList>
    </citation>
    <scope>NUCLEOTIDE SEQUENCE [LARGE SCALE GENOMIC DNA]</scope>
    <source>
        <strain evidence="2 3">RBP-1</strain>
    </source>
</reference>
<comment type="caution">
    <text evidence="2">The sequence shown here is derived from an EMBL/GenBank/DDBJ whole genome shotgun (WGS) entry which is preliminary data.</text>
</comment>
<dbReference type="InterPro" id="IPR012312">
    <property type="entry name" value="Hemerythrin-like"/>
</dbReference>
<name>A0A7X6DG54_9BURK</name>
<organism evidence="2 3">
    <name type="scientific">Ramlibacter lithotrophicus</name>
    <dbReference type="NCBI Taxonomy" id="2606681"/>
    <lineage>
        <taxon>Bacteria</taxon>
        <taxon>Pseudomonadati</taxon>
        <taxon>Pseudomonadota</taxon>
        <taxon>Betaproteobacteria</taxon>
        <taxon>Burkholderiales</taxon>
        <taxon>Comamonadaceae</taxon>
        <taxon>Ramlibacter</taxon>
    </lineage>
</organism>
<sequence>MKRSPELVPLSREHHEALVLARRACEPQRAGPEPAALREHVLQRWAEQFEPHFAVEEQVLLPALAAAGAEAAAATAWRQHRGLHALIALVRAGDLSALPRWGAAMREHVQFEERELFPLAQRELDLAPLTAGLSRPD</sequence>
<keyword evidence="3" id="KW-1185">Reference proteome</keyword>
<proteinExistence type="predicted"/>
<evidence type="ECO:0000313" key="2">
    <source>
        <dbReference type="EMBL" id="NKE66556.1"/>
    </source>
</evidence>
<protein>
    <submittedName>
        <fullName evidence="2">Hemerythrin domain-containing protein</fullName>
    </submittedName>
</protein>
<feature type="domain" description="Hemerythrin-like" evidence="1">
    <location>
        <begin position="11"/>
        <end position="120"/>
    </location>
</feature>
<evidence type="ECO:0000313" key="3">
    <source>
        <dbReference type="Proteomes" id="UP000521868"/>
    </source>
</evidence>
<dbReference type="Proteomes" id="UP000521868">
    <property type="component" value="Unassembled WGS sequence"/>
</dbReference>
<evidence type="ECO:0000259" key="1">
    <source>
        <dbReference type="Pfam" id="PF01814"/>
    </source>
</evidence>
<dbReference type="RefSeq" id="WP_168107657.1">
    <property type="nucleotide sequence ID" value="NZ_VTOX01000003.1"/>
</dbReference>
<dbReference type="Gene3D" id="1.20.120.520">
    <property type="entry name" value="nmb1532 protein domain like"/>
    <property type="match status" value="1"/>
</dbReference>
<dbReference type="EMBL" id="VTOX01000003">
    <property type="protein sequence ID" value="NKE66556.1"/>
    <property type="molecule type" value="Genomic_DNA"/>
</dbReference>
<gene>
    <name evidence="2" type="ORF">RAMLITH_12045</name>
</gene>
<dbReference type="AlphaFoldDB" id="A0A7X6DG54"/>